<dbReference type="EMBL" id="BEXD01000347">
    <property type="protein sequence ID" value="GBB86720.1"/>
    <property type="molecule type" value="Genomic_DNA"/>
</dbReference>
<proteinExistence type="predicted"/>
<dbReference type="GO" id="GO:0005524">
    <property type="term" value="F:ATP binding"/>
    <property type="evidence" value="ECO:0007669"/>
    <property type="project" value="UniProtKB-UniRule"/>
</dbReference>
<evidence type="ECO:0000256" key="1">
    <source>
        <dbReference type="PROSITE-ProRule" id="PRU10141"/>
    </source>
</evidence>
<dbReference type="GO" id="GO:0004674">
    <property type="term" value="F:protein serine/threonine kinase activity"/>
    <property type="evidence" value="ECO:0007669"/>
    <property type="project" value="TreeGrafter"/>
</dbReference>
<dbReference type="InterPro" id="IPR051681">
    <property type="entry name" value="Ser/Thr_Kinases-Pseudokinases"/>
</dbReference>
<dbReference type="PROSITE" id="PS50011">
    <property type="entry name" value="PROTEIN_KINASE_DOM"/>
    <property type="match status" value="1"/>
</dbReference>
<protein>
    <recommendedName>
        <fullName evidence="2">Protein kinase domain-containing protein</fullName>
    </recommendedName>
</protein>
<feature type="domain" description="Protein kinase" evidence="2">
    <location>
        <begin position="110"/>
        <end position="474"/>
    </location>
</feature>
<dbReference type="Gene3D" id="3.30.200.20">
    <property type="entry name" value="Phosphorylase Kinase, domain 1"/>
    <property type="match status" value="1"/>
</dbReference>
<gene>
    <name evidence="3" type="ORF">RclHR1_01310016</name>
</gene>
<name>A0A2Z6Q965_9GLOM</name>
<feature type="binding site" evidence="1">
    <location>
        <position position="281"/>
    </location>
    <ligand>
        <name>ATP</name>
        <dbReference type="ChEBI" id="CHEBI:30616"/>
    </ligand>
</feature>
<evidence type="ECO:0000259" key="2">
    <source>
        <dbReference type="PROSITE" id="PS50011"/>
    </source>
</evidence>
<keyword evidence="4" id="KW-1185">Reference proteome</keyword>
<dbReference type="Pfam" id="PF00069">
    <property type="entry name" value="Pkinase"/>
    <property type="match status" value="1"/>
</dbReference>
<keyword evidence="1" id="KW-0547">Nucleotide-binding</keyword>
<comment type="caution">
    <text evidence="3">The sequence shown here is derived from an EMBL/GenBank/DDBJ whole genome shotgun (WGS) entry which is preliminary data.</text>
</comment>
<dbReference type="Gene3D" id="1.10.510.10">
    <property type="entry name" value="Transferase(Phosphotransferase) domain 1"/>
    <property type="match status" value="2"/>
</dbReference>
<dbReference type="PROSITE" id="PS00107">
    <property type="entry name" value="PROTEIN_KINASE_ATP"/>
    <property type="match status" value="1"/>
</dbReference>
<sequence length="580" mass="67711">MNPYDRRLKSSSVPVLFIPFKNNEEKCNYCGTEYAKTLEFEQKYCKNCLFWYIKYEGDNITCLEKYVITKKTQCIEHKAARDGLCATDTQEWSEYDCPEILYFTHLIPNTSSLNNYLRSSFSETFDINNKIIEEYRSFYLSEHELKYIHQESASHYQKWCQKWCSQCFIIYTGCRYCLTTNIIFGIANQSRCRNCKSISLINIDTTNIASENYIIDDFVLIFKRDDTNLNSFRLIRHLYSTMVSHLIEWFPYSRKIGEGGFSIIYKATWSDGIKETDVALKKLSNSQNMSKYFFNELRSLSRFTDDFSNEIVIYCHDILYFRLQRIHLNNLIHRDLHSGNVLLKSNYYWQIGDFGLSQPANNTSSNNEIYGVIPYIAPEIFKGDLIYEIIDGKRPEITYDTPEYLANLIKQCWDSDPSKRPDIDIIRSNFSKFREFETLEQAENKRLKLIQLKKLGPEFSEKTNPKAIYTSRALSSLISKTSTISSSINSFSIKQGYITKEYELDINKIQSSSIQNINTCSQQVTKSQHQNVSGPLNNLISTVTVNSSRKRSIEELDIKTQKTKKNKKNINADNLDEELC</sequence>
<evidence type="ECO:0000313" key="3">
    <source>
        <dbReference type="EMBL" id="GBB86720.1"/>
    </source>
</evidence>
<reference evidence="3 4" key="1">
    <citation type="submission" date="2017-11" db="EMBL/GenBank/DDBJ databases">
        <title>The genome of Rhizophagus clarus HR1 reveals common genetic basis of auxotrophy among arbuscular mycorrhizal fungi.</title>
        <authorList>
            <person name="Kobayashi Y."/>
        </authorList>
    </citation>
    <scope>NUCLEOTIDE SEQUENCE [LARGE SCALE GENOMIC DNA]</scope>
    <source>
        <strain evidence="3 4">HR1</strain>
    </source>
</reference>
<dbReference type="InterPro" id="IPR000719">
    <property type="entry name" value="Prot_kinase_dom"/>
</dbReference>
<dbReference type="InterPro" id="IPR017441">
    <property type="entry name" value="Protein_kinase_ATP_BS"/>
</dbReference>
<dbReference type="PANTHER" id="PTHR44329">
    <property type="entry name" value="SERINE/THREONINE-PROTEIN KINASE TNNI3K-RELATED"/>
    <property type="match status" value="1"/>
</dbReference>
<dbReference type="PANTHER" id="PTHR44329:SF214">
    <property type="entry name" value="PROTEIN KINASE DOMAIN-CONTAINING PROTEIN"/>
    <property type="match status" value="1"/>
</dbReference>
<organism evidence="3 4">
    <name type="scientific">Rhizophagus clarus</name>
    <dbReference type="NCBI Taxonomy" id="94130"/>
    <lineage>
        <taxon>Eukaryota</taxon>
        <taxon>Fungi</taxon>
        <taxon>Fungi incertae sedis</taxon>
        <taxon>Mucoromycota</taxon>
        <taxon>Glomeromycotina</taxon>
        <taxon>Glomeromycetes</taxon>
        <taxon>Glomerales</taxon>
        <taxon>Glomeraceae</taxon>
        <taxon>Rhizophagus</taxon>
    </lineage>
</organism>
<dbReference type="SUPFAM" id="SSF56112">
    <property type="entry name" value="Protein kinase-like (PK-like)"/>
    <property type="match status" value="1"/>
</dbReference>
<dbReference type="AlphaFoldDB" id="A0A2Z6Q965"/>
<dbReference type="Proteomes" id="UP000247702">
    <property type="component" value="Unassembled WGS sequence"/>
</dbReference>
<accession>A0A2Z6Q965</accession>
<dbReference type="InterPro" id="IPR011009">
    <property type="entry name" value="Kinase-like_dom_sf"/>
</dbReference>
<evidence type="ECO:0000313" key="4">
    <source>
        <dbReference type="Proteomes" id="UP000247702"/>
    </source>
</evidence>
<keyword evidence="1" id="KW-0067">ATP-binding</keyword>